<dbReference type="AlphaFoldDB" id="A0A2G8SSM3"/>
<dbReference type="InterPro" id="IPR036348">
    <property type="entry name" value="WIBG_N_sf"/>
</dbReference>
<dbReference type="Proteomes" id="UP000230002">
    <property type="component" value="Unassembled WGS sequence"/>
</dbReference>
<feature type="compositionally biased region" description="Low complexity" evidence="1">
    <location>
        <begin position="82"/>
        <end position="91"/>
    </location>
</feature>
<dbReference type="SUPFAM" id="SSF101931">
    <property type="entry name" value="Pym (Within the bgcn gene intron protein, WIBG), N-terminal domain"/>
    <property type="match status" value="1"/>
</dbReference>
<feature type="domain" description="WIBG Mago-binding" evidence="2">
    <location>
        <begin position="22"/>
        <end position="48"/>
    </location>
</feature>
<evidence type="ECO:0000313" key="4">
    <source>
        <dbReference type="Proteomes" id="UP000230002"/>
    </source>
</evidence>
<organism evidence="3 4">
    <name type="scientific">Ganoderma sinense ZZ0214-1</name>
    <dbReference type="NCBI Taxonomy" id="1077348"/>
    <lineage>
        <taxon>Eukaryota</taxon>
        <taxon>Fungi</taxon>
        <taxon>Dikarya</taxon>
        <taxon>Basidiomycota</taxon>
        <taxon>Agaricomycotina</taxon>
        <taxon>Agaricomycetes</taxon>
        <taxon>Polyporales</taxon>
        <taxon>Polyporaceae</taxon>
        <taxon>Ganoderma</taxon>
    </lineage>
</organism>
<feature type="compositionally biased region" description="Basic and acidic residues" evidence="1">
    <location>
        <begin position="110"/>
        <end position="120"/>
    </location>
</feature>
<reference evidence="3 4" key="1">
    <citation type="journal article" date="2015" name="Sci. Rep.">
        <title>Chromosome-level genome map provides insights into diverse defense mechanisms in the medicinal fungus Ganoderma sinense.</title>
        <authorList>
            <person name="Zhu Y."/>
            <person name="Xu J."/>
            <person name="Sun C."/>
            <person name="Zhou S."/>
            <person name="Xu H."/>
            <person name="Nelson D.R."/>
            <person name="Qian J."/>
            <person name="Song J."/>
            <person name="Luo H."/>
            <person name="Xiang L."/>
            <person name="Li Y."/>
            <person name="Xu Z."/>
            <person name="Ji A."/>
            <person name="Wang L."/>
            <person name="Lu S."/>
            <person name="Hayward A."/>
            <person name="Sun W."/>
            <person name="Li X."/>
            <person name="Schwartz D.C."/>
            <person name="Wang Y."/>
            <person name="Chen S."/>
        </authorList>
    </citation>
    <scope>NUCLEOTIDE SEQUENCE [LARGE SCALE GENOMIC DNA]</scope>
    <source>
        <strain evidence="3 4">ZZ0214-1</strain>
    </source>
</reference>
<dbReference type="InterPro" id="IPR039333">
    <property type="entry name" value="PYM1"/>
</dbReference>
<name>A0A2G8SSM3_9APHY</name>
<dbReference type="EMBL" id="AYKW01000001">
    <property type="protein sequence ID" value="PIL36754.1"/>
    <property type="molecule type" value="Genomic_DNA"/>
</dbReference>
<comment type="caution">
    <text evidence="3">The sequence shown here is derived from an EMBL/GenBank/DDBJ whole genome shotgun (WGS) entry which is preliminary data.</text>
</comment>
<feature type="compositionally biased region" description="Basic and acidic residues" evidence="1">
    <location>
        <begin position="20"/>
        <end position="36"/>
    </location>
</feature>
<feature type="compositionally biased region" description="Basic and acidic residues" evidence="1">
    <location>
        <begin position="165"/>
        <end position="175"/>
    </location>
</feature>
<evidence type="ECO:0000256" key="1">
    <source>
        <dbReference type="SAM" id="MobiDB-lite"/>
    </source>
</evidence>
<dbReference type="PANTHER" id="PTHR22959:SF0">
    <property type="entry name" value="PARTNER OF Y14 AND MAGO"/>
    <property type="match status" value="1"/>
</dbReference>
<dbReference type="GO" id="GO:1903259">
    <property type="term" value="P:exon-exon junction complex disassembly"/>
    <property type="evidence" value="ECO:0007669"/>
    <property type="project" value="InterPro"/>
</dbReference>
<dbReference type="GO" id="GO:0035145">
    <property type="term" value="C:exon-exon junction complex"/>
    <property type="evidence" value="ECO:0007669"/>
    <property type="project" value="TreeGrafter"/>
</dbReference>
<dbReference type="PANTHER" id="PTHR22959">
    <property type="entry name" value="PYM PROTEIN"/>
    <property type="match status" value="1"/>
</dbReference>
<evidence type="ECO:0000313" key="3">
    <source>
        <dbReference type="EMBL" id="PIL36754.1"/>
    </source>
</evidence>
<dbReference type="SMART" id="SM01273">
    <property type="entry name" value="Mago-bind"/>
    <property type="match status" value="1"/>
</dbReference>
<dbReference type="OrthoDB" id="21625at2759"/>
<evidence type="ECO:0000259" key="2">
    <source>
        <dbReference type="SMART" id="SM01273"/>
    </source>
</evidence>
<feature type="region of interest" description="Disordered" evidence="1">
    <location>
        <begin position="1"/>
        <end position="175"/>
    </location>
</feature>
<dbReference type="STRING" id="1077348.A0A2G8SSM3"/>
<dbReference type="InterPro" id="IPR015362">
    <property type="entry name" value="WIBG_mago-bd"/>
</dbReference>
<dbReference type="Pfam" id="PF09282">
    <property type="entry name" value="Mago-bind"/>
    <property type="match status" value="1"/>
</dbReference>
<gene>
    <name evidence="3" type="ORF">GSI_00443</name>
</gene>
<dbReference type="GO" id="GO:0005737">
    <property type="term" value="C:cytoplasm"/>
    <property type="evidence" value="ECO:0007669"/>
    <property type="project" value="TreeGrafter"/>
</dbReference>
<sequence>MSKPAIVPETTASGIAVDPRTLERIIPESRRPDGSVRKQIKIRPGYTPQEDVRRFRGTRQTQADATALPKGHIIGWTPPPQAAAVAPASKAGMSKAQKKNEKRKEKRKEKRDEGEKVKDNWDDEDEGEAAGGTTTKTEGVHTEEQPNWAAAPDTKKGEAASADGLADKLDKLEVR</sequence>
<protein>
    <recommendedName>
        <fullName evidence="2">WIBG Mago-binding domain-containing protein</fullName>
    </recommendedName>
</protein>
<proteinExistence type="predicted"/>
<keyword evidence="4" id="KW-1185">Reference proteome</keyword>
<accession>A0A2G8SSM3</accession>
<dbReference type="GO" id="GO:0003723">
    <property type="term" value="F:RNA binding"/>
    <property type="evidence" value="ECO:0007669"/>
    <property type="project" value="TreeGrafter"/>
</dbReference>